<dbReference type="KEGG" id="cyn:Cyan7425_2602"/>
<dbReference type="InterPro" id="IPR012938">
    <property type="entry name" value="Glc/Sorbosone_DH"/>
</dbReference>
<reference evidence="2" key="1">
    <citation type="submission" date="2009-01" db="EMBL/GenBank/DDBJ databases">
        <title>Complete sequence of chromosome Cyanothece sp. PCC 7425.</title>
        <authorList>
            <consortium name="US DOE Joint Genome Institute"/>
            <person name="Lucas S."/>
            <person name="Copeland A."/>
            <person name="Lapidus A."/>
            <person name="Glavina del Rio T."/>
            <person name="Dalin E."/>
            <person name="Tice H."/>
            <person name="Bruce D."/>
            <person name="Goodwin L."/>
            <person name="Pitluck S."/>
            <person name="Sims D."/>
            <person name="Meineke L."/>
            <person name="Brettin T."/>
            <person name="Detter J.C."/>
            <person name="Han C."/>
            <person name="Larimer F."/>
            <person name="Land M."/>
            <person name="Hauser L."/>
            <person name="Kyrpides N."/>
            <person name="Ovchinnikova G."/>
            <person name="Liberton M."/>
            <person name="Stoeckel J."/>
            <person name="Banerjee A."/>
            <person name="Singh A."/>
            <person name="Page L."/>
            <person name="Sato H."/>
            <person name="Zhao L."/>
            <person name="Sherman L."/>
            <person name="Pakrasi H."/>
            <person name="Richardson P."/>
        </authorList>
    </citation>
    <scope>NUCLEOTIDE SEQUENCE</scope>
    <source>
        <strain evidence="2">PCC 7425</strain>
    </source>
</reference>
<dbReference type="InterPro" id="IPR011042">
    <property type="entry name" value="6-blade_b-propeller_TolB-like"/>
</dbReference>
<feature type="domain" description="Glucose/Sorbosone dehydrogenase" evidence="1">
    <location>
        <begin position="76"/>
        <end position="412"/>
    </location>
</feature>
<dbReference type="eggNOG" id="COG2133">
    <property type="taxonomic scope" value="Bacteria"/>
</dbReference>
<dbReference type="PANTHER" id="PTHR19328">
    <property type="entry name" value="HEDGEHOG-INTERACTING PROTEIN"/>
    <property type="match status" value="1"/>
</dbReference>
<organism evidence="2">
    <name type="scientific">Cyanothece sp. (strain PCC 7425 / ATCC 29141)</name>
    <dbReference type="NCBI Taxonomy" id="395961"/>
    <lineage>
        <taxon>Bacteria</taxon>
        <taxon>Bacillati</taxon>
        <taxon>Cyanobacteriota</taxon>
        <taxon>Cyanophyceae</taxon>
        <taxon>Gomontiellales</taxon>
        <taxon>Cyanothecaceae</taxon>
        <taxon>Cyanothece</taxon>
    </lineage>
</organism>
<name>B8HJK4_CYAP4</name>
<dbReference type="InterPro" id="IPR011041">
    <property type="entry name" value="Quinoprot_gluc/sorb_DH_b-prop"/>
</dbReference>
<proteinExistence type="predicted"/>
<protein>
    <submittedName>
        <fullName evidence="2">Glucose sorbosone dehydrogenase</fullName>
    </submittedName>
</protein>
<dbReference type="Pfam" id="PF07995">
    <property type="entry name" value="GSDH"/>
    <property type="match status" value="1"/>
</dbReference>
<gene>
    <name evidence="2" type="ordered locus">Cyan7425_2602</name>
</gene>
<accession>B8HJK4</accession>
<evidence type="ECO:0000313" key="2">
    <source>
        <dbReference type="EMBL" id="ACL44957.1"/>
    </source>
</evidence>
<dbReference type="EMBL" id="CP001344">
    <property type="protein sequence ID" value="ACL44957.1"/>
    <property type="molecule type" value="Genomic_DNA"/>
</dbReference>
<sequence length="418" mass="45384">MNVQVKGLLQQTGQVLRLGVLPLMLTSLLGNCSQAPSLSNSSTTAQIPDQAVVPSPSPSIATAVSNWQRETVVQGLSHPWSMAWLPNGDILITERPGRLRIVRQGKLDPMPIAGVPEVLAVGQGGLLDVSLHPRFAQNQLVYLTYAYGTSQANRTRVARGRLDGQSLQNLQVIFEVSQAKSGGQHFGSRMLWLPDGTLLVSIGDGGNPPVQLAGDLIRKQAQNRGSHLGKILRLNDDGSAPPNNPFVGQPNAAPVVWSYGHRNLQGIAFDPIQQRVWSTEHGARGGDELNLIVMGKNYGWPIVTFSREYSGPLISEEQSRAGMVDPKLVWTPAIAPSGLAFYTADRFPQWRGKLFAGGLVSQDVRRLQLDATGNVRSQEEMKIGQRVRDVRQGPDGWLYVLTDDAANGQLIRLGPALK</sequence>
<evidence type="ECO:0000259" key="1">
    <source>
        <dbReference type="Pfam" id="PF07995"/>
    </source>
</evidence>
<dbReference type="Gene3D" id="2.120.10.30">
    <property type="entry name" value="TolB, C-terminal domain"/>
    <property type="match status" value="1"/>
</dbReference>
<dbReference type="SUPFAM" id="SSF50952">
    <property type="entry name" value="Soluble quinoprotein glucose dehydrogenase"/>
    <property type="match status" value="1"/>
</dbReference>
<dbReference type="AlphaFoldDB" id="B8HJK4"/>
<dbReference type="PANTHER" id="PTHR19328:SF75">
    <property type="entry name" value="ALDOSE SUGAR DEHYDROGENASE YLII"/>
    <property type="match status" value="1"/>
</dbReference>
<dbReference type="HOGENOM" id="CLU_012253_1_1_3"/>